<reference evidence="7 8" key="1">
    <citation type="submission" date="2016-10" db="EMBL/GenBank/DDBJ databases">
        <authorList>
            <person name="de Groot N.N."/>
        </authorList>
    </citation>
    <scope>NUCLEOTIDE SEQUENCE [LARGE SCALE GENOMIC DNA]</scope>
    <source>
        <strain evidence="7 8">JCM 18415</strain>
    </source>
</reference>
<dbReference type="EMBL" id="FOYD01000002">
    <property type="protein sequence ID" value="SFQ71945.1"/>
    <property type="molecule type" value="Genomic_DNA"/>
</dbReference>
<evidence type="ECO:0000256" key="2">
    <source>
        <dbReference type="ARBA" id="ARBA00022475"/>
    </source>
</evidence>
<dbReference type="RefSeq" id="WP_090537618.1">
    <property type="nucleotide sequence ID" value="NZ_FOYD01000002.1"/>
</dbReference>
<sequence length="81" mass="8979">MKTHALEIGLAGLVLLTLAAWLTGQNVNASWVIGCVLAATFIKGQWLIDEFMELRHAPAWLRWVVSGWLVLIVGMTALFNM</sequence>
<keyword evidence="5 6" id="KW-0472">Membrane</keyword>
<evidence type="ECO:0000256" key="5">
    <source>
        <dbReference type="ARBA" id="ARBA00023136"/>
    </source>
</evidence>
<name>A0A1I6ATD0_9GAMM</name>
<evidence type="ECO:0000256" key="1">
    <source>
        <dbReference type="ARBA" id="ARBA00004651"/>
    </source>
</evidence>
<dbReference type="STRING" id="1002526.SAMN05216578_102395"/>
<keyword evidence="3 6" id="KW-0812">Transmembrane</keyword>
<dbReference type="Pfam" id="PF03626">
    <property type="entry name" value="COX4_pro"/>
    <property type="match status" value="1"/>
</dbReference>
<feature type="transmembrane region" description="Helical" evidence="6">
    <location>
        <begin position="29"/>
        <end position="48"/>
    </location>
</feature>
<dbReference type="Proteomes" id="UP000242815">
    <property type="component" value="Unassembled WGS sequence"/>
</dbReference>
<evidence type="ECO:0000256" key="3">
    <source>
        <dbReference type="ARBA" id="ARBA00022692"/>
    </source>
</evidence>
<evidence type="ECO:0000313" key="8">
    <source>
        <dbReference type="Proteomes" id="UP000242815"/>
    </source>
</evidence>
<comment type="subcellular location">
    <subcellularLocation>
        <location evidence="1">Cell membrane</location>
        <topology evidence="1">Multi-pass membrane protein</topology>
    </subcellularLocation>
</comment>
<dbReference type="OrthoDB" id="9181004at2"/>
<dbReference type="InterPro" id="IPR005171">
    <property type="entry name" value="Cyt_c_oxidase_su4_prok"/>
</dbReference>
<evidence type="ECO:0000256" key="6">
    <source>
        <dbReference type="SAM" id="Phobius"/>
    </source>
</evidence>
<proteinExistence type="predicted"/>
<accession>A0A1I6ATD0</accession>
<evidence type="ECO:0000256" key="4">
    <source>
        <dbReference type="ARBA" id="ARBA00022989"/>
    </source>
</evidence>
<dbReference type="GO" id="GO:0005886">
    <property type="term" value="C:plasma membrane"/>
    <property type="evidence" value="ECO:0007669"/>
    <property type="project" value="UniProtKB-SubCell"/>
</dbReference>
<protein>
    <submittedName>
        <fullName evidence="7">Cytochrome C oxidase subunit IV</fullName>
    </submittedName>
</protein>
<keyword evidence="4 6" id="KW-1133">Transmembrane helix</keyword>
<keyword evidence="2" id="KW-1003">Cell membrane</keyword>
<feature type="transmembrane region" description="Helical" evidence="6">
    <location>
        <begin position="60"/>
        <end position="79"/>
    </location>
</feature>
<evidence type="ECO:0000313" key="7">
    <source>
        <dbReference type="EMBL" id="SFQ71945.1"/>
    </source>
</evidence>
<organism evidence="7 8">
    <name type="scientific">Halopseudomonas formosensis</name>
    <dbReference type="NCBI Taxonomy" id="1002526"/>
    <lineage>
        <taxon>Bacteria</taxon>
        <taxon>Pseudomonadati</taxon>
        <taxon>Pseudomonadota</taxon>
        <taxon>Gammaproteobacteria</taxon>
        <taxon>Pseudomonadales</taxon>
        <taxon>Pseudomonadaceae</taxon>
        <taxon>Halopseudomonas</taxon>
    </lineage>
</organism>
<dbReference type="PROSITE" id="PS51257">
    <property type="entry name" value="PROKAR_LIPOPROTEIN"/>
    <property type="match status" value="1"/>
</dbReference>
<gene>
    <name evidence="7" type="ORF">SAMN05216578_102395</name>
</gene>
<dbReference type="AlphaFoldDB" id="A0A1I6ATD0"/>